<dbReference type="GO" id="GO:0006974">
    <property type="term" value="P:DNA damage response"/>
    <property type="evidence" value="ECO:0007669"/>
    <property type="project" value="TreeGrafter"/>
</dbReference>
<evidence type="ECO:0000256" key="6">
    <source>
        <dbReference type="SAM" id="MobiDB-lite"/>
    </source>
</evidence>
<dbReference type="GeneID" id="19968215"/>
<dbReference type="STRING" id="1220924.W2SFK5"/>
<reference evidence="8 9" key="1">
    <citation type="submission" date="2013-03" db="EMBL/GenBank/DDBJ databases">
        <title>The Genome Sequence of Phialophora europaea CBS 101466.</title>
        <authorList>
            <consortium name="The Broad Institute Genomics Platform"/>
            <person name="Cuomo C."/>
            <person name="de Hoog S."/>
            <person name="Gorbushina A."/>
            <person name="Walker B."/>
            <person name="Young S.K."/>
            <person name="Zeng Q."/>
            <person name="Gargeya S."/>
            <person name="Fitzgerald M."/>
            <person name="Haas B."/>
            <person name="Abouelleil A."/>
            <person name="Allen A.W."/>
            <person name="Alvarado L."/>
            <person name="Arachchi H.M."/>
            <person name="Berlin A.M."/>
            <person name="Chapman S.B."/>
            <person name="Gainer-Dewar J."/>
            <person name="Goldberg J."/>
            <person name="Griggs A."/>
            <person name="Gujja S."/>
            <person name="Hansen M."/>
            <person name="Howarth C."/>
            <person name="Imamovic A."/>
            <person name="Ireland A."/>
            <person name="Larimer J."/>
            <person name="McCowan C."/>
            <person name="Murphy C."/>
            <person name="Pearson M."/>
            <person name="Poon T.W."/>
            <person name="Priest M."/>
            <person name="Roberts A."/>
            <person name="Saif S."/>
            <person name="Shea T."/>
            <person name="Sisk P."/>
            <person name="Sykes S."/>
            <person name="Wortman J."/>
            <person name="Nusbaum C."/>
            <person name="Birren B."/>
        </authorList>
    </citation>
    <scope>NUCLEOTIDE SEQUENCE [LARGE SCALE GENOMIC DNA]</scope>
    <source>
        <strain evidence="8 9">CBS 101466</strain>
    </source>
</reference>
<dbReference type="OrthoDB" id="1707486at2759"/>
<keyword evidence="3" id="KW-0539">Nucleus</keyword>
<dbReference type="GO" id="GO:0031490">
    <property type="term" value="F:chromatin DNA binding"/>
    <property type="evidence" value="ECO:0007669"/>
    <property type="project" value="TreeGrafter"/>
</dbReference>
<evidence type="ECO:0000256" key="1">
    <source>
        <dbReference type="ARBA" id="ARBA00004123"/>
    </source>
</evidence>
<feature type="compositionally biased region" description="Acidic residues" evidence="6">
    <location>
        <begin position="211"/>
        <end position="226"/>
    </location>
</feature>
<dbReference type="HOGENOM" id="CLU_880094_0_0_1"/>
<dbReference type="Proteomes" id="UP000030752">
    <property type="component" value="Unassembled WGS sequence"/>
</dbReference>
<proteinExistence type="predicted"/>
<evidence type="ECO:0000256" key="5">
    <source>
        <dbReference type="ARBA" id="ARBA00042096"/>
    </source>
</evidence>
<accession>W2SFK5</accession>
<feature type="region of interest" description="Disordered" evidence="6">
    <location>
        <begin position="1"/>
        <end position="73"/>
    </location>
</feature>
<dbReference type="GO" id="GO:0046982">
    <property type="term" value="F:protein heterodimerization activity"/>
    <property type="evidence" value="ECO:0007669"/>
    <property type="project" value="InterPro"/>
</dbReference>
<dbReference type="VEuPathDB" id="FungiDB:HMPREF1541_00876"/>
<dbReference type="eggNOG" id="KOG0870">
    <property type="taxonomic scope" value="Eukaryota"/>
</dbReference>
<feature type="region of interest" description="Disordered" evidence="6">
    <location>
        <begin position="172"/>
        <end position="310"/>
    </location>
</feature>
<dbReference type="Gene3D" id="1.10.20.10">
    <property type="entry name" value="Histone, subunit A"/>
    <property type="match status" value="1"/>
</dbReference>
<dbReference type="InParanoid" id="W2SFK5"/>
<comment type="subcellular location">
    <subcellularLocation>
        <location evidence="1">Nucleus</location>
    </subcellularLocation>
</comment>
<protein>
    <recommendedName>
        <fullName evidence="4">DNA polymerase epsilon subunit D</fullName>
    </recommendedName>
    <alternativeName>
        <fullName evidence="5">DNA polymerase II subunit D</fullName>
    </alternativeName>
</protein>
<evidence type="ECO:0000259" key="7">
    <source>
        <dbReference type="Pfam" id="PF00808"/>
    </source>
</evidence>
<dbReference type="InterPro" id="IPR051377">
    <property type="entry name" value="DNA_Pol-Epsilon_Subunit"/>
</dbReference>
<organism evidence="8 9">
    <name type="scientific">Cyphellophora europaea (strain CBS 101466)</name>
    <name type="common">Phialophora europaea</name>
    <dbReference type="NCBI Taxonomy" id="1220924"/>
    <lineage>
        <taxon>Eukaryota</taxon>
        <taxon>Fungi</taxon>
        <taxon>Dikarya</taxon>
        <taxon>Ascomycota</taxon>
        <taxon>Pezizomycotina</taxon>
        <taxon>Eurotiomycetes</taxon>
        <taxon>Chaetothyriomycetidae</taxon>
        <taxon>Chaetothyriales</taxon>
        <taxon>Cyphellophoraceae</taxon>
        <taxon>Cyphellophora</taxon>
    </lineage>
</organism>
<gene>
    <name evidence="8" type="ORF">HMPREF1541_00876</name>
</gene>
<dbReference type="GO" id="GO:0008623">
    <property type="term" value="C:CHRAC"/>
    <property type="evidence" value="ECO:0007669"/>
    <property type="project" value="TreeGrafter"/>
</dbReference>
<dbReference type="RefSeq" id="XP_008711401.1">
    <property type="nucleotide sequence ID" value="XM_008713179.1"/>
</dbReference>
<feature type="compositionally biased region" description="Low complexity" evidence="6">
    <location>
        <begin position="1"/>
        <end position="60"/>
    </location>
</feature>
<keyword evidence="2" id="KW-0235">DNA replication</keyword>
<dbReference type="PANTHER" id="PTHR46172">
    <property type="entry name" value="DNA POLYMERASE EPSILON SUBUNIT 3"/>
    <property type="match status" value="1"/>
</dbReference>
<dbReference type="SUPFAM" id="SSF47113">
    <property type="entry name" value="Histone-fold"/>
    <property type="match status" value="1"/>
</dbReference>
<dbReference type="InterPro" id="IPR009072">
    <property type="entry name" value="Histone-fold"/>
</dbReference>
<dbReference type="PANTHER" id="PTHR46172:SF1">
    <property type="entry name" value="DNA POLYMERASE EPSILON SUBUNIT 3"/>
    <property type="match status" value="1"/>
</dbReference>
<dbReference type="GO" id="GO:0031507">
    <property type="term" value="P:heterochromatin formation"/>
    <property type="evidence" value="ECO:0007669"/>
    <property type="project" value="TreeGrafter"/>
</dbReference>
<dbReference type="AlphaFoldDB" id="W2SFK5"/>
<evidence type="ECO:0000313" key="9">
    <source>
        <dbReference type="Proteomes" id="UP000030752"/>
    </source>
</evidence>
<evidence type="ECO:0000256" key="4">
    <source>
        <dbReference type="ARBA" id="ARBA00039775"/>
    </source>
</evidence>
<feature type="compositionally biased region" description="Basic and acidic residues" evidence="6">
    <location>
        <begin position="178"/>
        <end position="187"/>
    </location>
</feature>
<feature type="domain" description="Transcription factor CBF/NF-Y/archaeal histone" evidence="7">
    <location>
        <begin position="73"/>
        <end position="134"/>
    </location>
</feature>
<sequence>MPPRKSNASVSGAANAGPASAAPSPPVTSTSAAANADVSMLSTATTTEPKSPTTKKSSSKNQDDPAGIDDLLLPRSLTSRIARGMLPPNTSLQKDAVLALTKSATVFISYLASTANEQRPSAKTVTPQDVLKALQEMELERVMGLGERNEEGVVVGGRLEKELAVFEEVVKGKRKGYRDKVKARESGVGDETMEGGDGEPQAKRARRGSEEGQDGGDDEQDEEDALLDAQLNGPNGGVDQEEEDEHGDEGDEDEEDEAEDEQQEEAELEDSIDVEDESAGRTRRKSGSKGRSSILAPNGRTEVGSEDDSD</sequence>
<dbReference type="EMBL" id="KB822711">
    <property type="protein sequence ID" value="ETN46689.1"/>
    <property type="molecule type" value="Genomic_DNA"/>
</dbReference>
<dbReference type="GO" id="GO:0008622">
    <property type="term" value="C:epsilon DNA polymerase complex"/>
    <property type="evidence" value="ECO:0007669"/>
    <property type="project" value="TreeGrafter"/>
</dbReference>
<evidence type="ECO:0000313" key="8">
    <source>
        <dbReference type="EMBL" id="ETN46689.1"/>
    </source>
</evidence>
<evidence type="ECO:0000256" key="3">
    <source>
        <dbReference type="ARBA" id="ARBA00023242"/>
    </source>
</evidence>
<dbReference type="Pfam" id="PF00808">
    <property type="entry name" value="CBFD_NFYB_HMF"/>
    <property type="match status" value="1"/>
</dbReference>
<feature type="compositionally biased region" description="Acidic residues" evidence="6">
    <location>
        <begin position="239"/>
        <end position="277"/>
    </location>
</feature>
<dbReference type="InterPro" id="IPR003958">
    <property type="entry name" value="CBFA_NFYB_domain"/>
</dbReference>
<dbReference type="CDD" id="cd22928">
    <property type="entry name" value="HFD_POLE3_DPB4"/>
    <property type="match status" value="1"/>
</dbReference>
<dbReference type="GO" id="GO:0006272">
    <property type="term" value="P:leading strand elongation"/>
    <property type="evidence" value="ECO:0007669"/>
    <property type="project" value="TreeGrafter"/>
</dbReference>
<keyword evidence="9" id="KW-1185">Reference proteome</keyword>
<evidence type="ECO:0000256" key="2">
    <source>
        <dbReference type="ARBA" id="ARBA00022705"/>
    </source>
</evidence>
<name>W2SFK5_CYPE1</name>